<feature type="domain" description="BHLH" evidence="6">
    <location>
        <begin position="60"/>
        <end position="109"/>
    </location>
</feature>
<keyword evidence="4" id="KW-0804">Transcription</keyword>
<evidence type="ECO:0000256" key="5">
    <source>
        <dbReference type="SAM" id="Coils"/>
    </source>
</evidence>
<dbReference type="SUPFAM" id="SSF47459">
    <property type="entry name" value="HLH, helix-loop-helix DNA-binding domain"/>
    <property type="match status" value="1"/>
</dbReference>
<evidence type="ECO:0000256" key="2">
    <source>
        <dbReference type="ARBA" id="ARBA00023015"/>
    </source>
</evidence>
<dbReference type="Gene3D" id="4.10.280.10">
    <property type="entry name" value="Helix-loop-helix DNA-binding domain"/>
    <property type="match status" value="1"/>
</dbReference>
<evidence type="ECO:0000256" key="1">
    <source>
        <dbReference type="ARBA" id="ARBA00005510"/>
    </source>
</evidence>
<dbReference type="InterPro" id="IPR045847">
    <property type="entry name" value="AIG1-like"/>
</dbReference>
<organism evidence="7 8">
    <name type="scientific">Platanthera zijinensis</name>
    <dbReference type="NCBI Taxonomy" id="2320716"/>
    <lineage>
        <taxon>Eukaryota</taxon>
        <taxon>Viridiplantae</taxon>
        <taxon>Streptophyta</taxon>
        <taxon>Embryophyta</taxon>
        <taxon>Tracheophyta</taxon>
        <taxon>Spermatophyta</taxon>
        <taxon>Magnoliopsida</taxon>
        <taxon>Liliopsida</taxon>
        <taxon>Asparagales</taxon>
        <taxon>Orchidaceae</taxon>
        <taxon>Orchidoideae</taxon>
        <taxon>Orchideae</taxon>
        <taxon>Orchidinae</taxon>
        <taxon>Platanthera</taxon>
    </lineage>
</organism>
<gene>
    <name evidence="7" type="primary">BHLH106</name>
    <name evidence="7" type="ORF">KSP39_PZI013897</name>
</gene>
<evidence type="ECO:0000313" key="7">
    <source>
        <dbReference type="EMBL" id="KAK8935869.1"/>
    </source>
</evidence>
<dbReference type="Pfam" id="PF00010">
    <property type="entry name" value="HLH"/>
    <property type="match status" value="1"/>
</dbReference>
<dbReference type="EMBL" id="JBBWWQ010000011">
    <property type="protein sequence ID" value="KAK8935869.1"/>
    <property type="molecule type" value="Genomic_DNA"/>
</dbReference>
<dbReference type="PROSITE" id="PS50888">
    <property type="entry name" value="BHLH"/>
    <property type="match status" value="1"/>
</dbReference>
<keyword evidence="3" id="KW-0238">DNA-binding</keyword>
<sequence length="250" mass="27693">MHPFLPESHVDVSRGPPEMMLSPTVAAASLPGYFMSSFYPVEMSSGVAGTDHLPADRALLASRNHREAEKRRRERIKSHLDRLRALLSCDPKTDKASLLAKAVEHVRDLKQRMAEISDQAQHFPTETDEIIVLPGSLRAAGGGEGRRTTVFEASVCCDDRSDLLPELIETLRTLRMKTVRAEMATLGGRVRNVLVLARENEEDYDEGMGDCSGDGGGGIIREALMNVVNRQVPGIDRMKRRRVVDADIYV</sequence>
<comment type="similarity">
    <text evidence="1">Belongs to the bHLH protein family.</text>
</comment>
<evidence type="ECO:0000313" key="8">
    <source>
        <dbReference type="Proteomes" id="UP001418222"/>
    </source>
</evidence>
<reference evidence="7 8" key="1">
    <citation type="journal article" date="2022" name="Nat. Plants">
        <title>Genomes of leafy and leafless Platanthera orchids illuminate the evolution of mycoheterotrophy.</title>
        <authorList>
            <person name="Li M.H."/>
            <person name="Liu K.W."/>
            <person name="Li Z."/>
            <person name="Lu H.C."/>
            <person name="Ye Q.L."/>
            <person name="Zhang D."/>
            <person name="Wang J.Y."/>
            <person name="Li Y.F."/>
            <person name="Zhong Z.M."/>
            <person name="Liu X."/>
            <person name="Yu X."/>
            <person name="Liu D.K."/>
            <person name="Tu X.D."/>
            <person name="Liu B."/>
            <person name="Hao Y."/>
            <person name="Liao X.Y."/>
            <person name="Jiang Y.T."/>
            <person name="Sun W.H."/>
            <person name="Chen J."/>
            <person name="Chen Y.Q."/>
            <person name="Ai Y."/>
            <person name="Zhai J.W."/>
            <person name="Wu S.S."/>
            <person name="Zhou Z."/>
            <person name="Hsiao Y.Y."/>
            <person name="Wu W.L."/>
            <person name="Chen Y.Y."/>
            <person name="Lin Y.F."/>
            <person name="Hsu J.L."/>
            <person name="Li C.Y."/>
            <person name="Wang Z.W."/>
            <person name="Zhao X."/>
            <person name="Zhong W.Y."/>
            <person name="Ma X.K."/>
            <person name="Ma L."/>
            <person name="Huang J."/>
            <person name="Chen G.Z."/>
            <person name="Huang M.Z."/>
            <person name="Huang L."/>
            <person name="Peng D.H."/>
            <person name="Luo Y.B."/>
            <person name="Zou S.Q."/>
            <person name="Chen S.P."/>
            <person name="Lan S."/>
            <person name="Tsai W.C."/>
            <person name="Van de Peer Y."/>
            <person name="Liu Z.J."/>
        </authorList>
    </citation>
    <scope>NUCLEOTIDE SEQUENCE [LARGE SCALE GENOMIC DNA]</scope>
    <source>
        <strain evidence="7">Lor287</strain>
    </source>
</reference>
<dbReference type="GO" id="GO:0003700">
    <property type="term" value="F:DNA-binding transcription factor activity"/>
    <property type="evidence" value="ECO:0007669"/>
    <property type="project" value="InterPro"/>
</dbReference>
<dbReference type="Proteomes" id="UP001418222">
    <property type="component" value="Unassembled WGS sequence"/>
</dbReference>
<comment type="caution">
    <text evidence="7">The sequence shown here is derived from an EMBL/GenBank/DDBJ whole genome shotgun (WGS) entry which is preliminary data.</text>
</comment>
<keyword evidence="8" id="KW-1185">Reference proteome</keyword>
<dbReference type="SMART" id="SM00353">
    <property type="entry name" value="HLH"/>
    <property type="match status" value="1"/>
</dbReference>
<keyword evidence="5" id="KW-0175">Coiled coil</keyword>
<dbReference type="GO" id="GO:0046983">
    <property type="term" value="F:protein dimerization activity"/>
    <property type="evidence" value="ECO:0007669"/>
    <property type="project" value="InterPro"/>
</dbReference>
<proteinExistence type="inferred from homology"/>
<dbReference type="AlphaFoldDB" id="A0AAP0G3Q7"/>
<dbReference type="GO" id="GO:0003677">
    <property type="term" value="F:DNA binding"/>
    <property type="evidence" value="ECO:0007669"/>
    <property type="project" value="UniProtKB-KW"/>
</dbReference>
<keyword evidence="2" id="KW-0805">Transcription regulation</keyword>
<dbReference type="PANTHER" id="PTHR45844:SF19">
    <property type="entry name" value="TRANSCRIPTION FACTOR BHLH106-RELATED"/>
    <property type="match status" value="1"/>
</dbReference>
<accession>A0AAP0G3Q7</accession>
<feature type="coiled-coil region" evidence="5">
    <location>
        <begin position="66"/>
        <end position="119"/>
    </location>
</feature>
<evidence type="ECO:0000256" key="3">
    <source>
        <dbReference type="ARBA" id="ARBA00023125"/>
    </source>
</evidence>
<evidence type="ECO:0000259" key="6">
    <source>
        <dbReference type="PROSITE" id="PS50888"/>
    </source>
</evidence>
<protein>
    <submittedName>
        <fullName evidence="7">Transcription factor bHLH106</fullName>
    </submittedName>
</protein>
<evidence type="ECO:0000256" key="4">
    <source>
        <dbReference type="ARBA" id="ARBA00023163"/>
    </source>
</evidence>
<dbReference type="InterPro" id="IPR011598">
    <property type="entry name" value="bHLH_dom"/>
</dbReference>
<dbReference type="PANTHER" id="PTHR45844">
    <property type="entry name" value="TRANSCRIPTION FACTOR BHLH30"/>
    <property type="match status" value="1"/>
</dbReference>
<name>A0AAP0G3Q7_9ASPA</name>
<dbReference type="InterPro" id="IPR036638">
    <property type="entry name" value="HLH_DNA-bd_sf"/>
</dbReference>